<evidence type="ECO:0000259" key="5">
    <source>
        <dbReference type="Pfam" id="PF00460"/>
    </source>
</evidence>
<keyword evidence="8" id="KW-0969">Cilium</keyword>
<dbReference type="PANTHER" id="PTHR30435:SF19">
    <property type="entry name" value="FLAGELLAR BASAL-BODY ROD PROTEIN FLGG"/>
    <property type="match status" value="1"/>
</dbReference>
<dbReference type="SUPFAM" id="SSF117143">
    <property type="entry name" value="Flagellar hook protein flgE"/>
    <property type="match status" value="1"/>
</dbReference>
<evidence type="ECO:0000259" key="7">
    <source>
        <dbReference type="Pfam" id="PF22692"/>
    </source>
</evidence>
<evidence type="ECO:0000256" key="2">
    <source>
        <dbReference type="ARBA" id="ARBA00009677"/>
    </source>
</evidence>
<comment type="similarity">
    <text evidence="2 4">Belongs to the flagella basal body rod proteins family.</text>
</comment>
<keyword evidence="9" id="KW-1185">Reference proteome</keyword>
<gene>
    <name evidence="8" type="primary">flgF</name>
    <name evidence="8" type="ORF">LMG32879_000312</name>
</gene>
<dbReference type="InterPro" id="IPR020013">
    <property type="entry name" value="Flagellar_FlgE/F/G"/>
</dbReference>
<dbReference type="InterPro" id="IPR019776">
    <property type="entry name" value="Flagellar_basal_body_rod_CS"/>
</dbReference>
<accession>A0AA35UL89</accession>
<keyword evidence="8" id="KW-0282">Flagellum</keyword>
<dbReference type="Pfam" id="PF06429">
    <property type="entry name" value="Flg_bbr_C"/>
    <property type="match status" value="1"/>
</dbReference>
<feature type="domain" description="Flagellar basal body rod protein N-terminal" evidence="5">
    <location>
        <begin position="6"/>
        <end position="35"/>
    </location>
</feature>
<comment type="subunit">
    <text evidence="4">The basal body constitutes a major portion of the flagellar organelle and consists of five rings (E,L,P,S, and M) mounted on a central rod. The rod consists of about 26 subunits of FlgG in the distal portion, and FlgB, FlgC and FlgF are thought to build up the proximal portion of the rod with about 6 subunits each.</text>
</comment>
<comment type="subcellular location">
    <subcellularLocation>
        <location evidence="1 4">Bacterial flagellum basal body</location>
    </subcellularLocation>
</comment>
<dbReference type="PROSITE" id="PS00588">
    <property type="entry name" value="FLAGELLA_BB_ROD"/>
    <property type="match status" value="1"/>
</dbReference>
<dbReference type="EMBL" id="CATKSH010000001">
    <property type="protein sequence ID" value="CAI9119497.1"/>
    <property type="molecule type" value="Genomic_DNA"/>
</dbReference>
<dbReference type="Pfam" id="PF00460">
    <property type="entry name" value="Flg_bb_rod"/>
    <property type="match status" value="1"/>
</dbReference>
<name>A0AA35UL89_9PROT</name>
<protein>
    <recommendedName>
        <fullName evidence="4">Flagellar basal-body rod protein FlgF</fullName>
    </recommendedName>
</protein>
<keyword evidence="3 4" id="KW-0975">Bacterial flagellum</keyword>
<dbReference type="NCBIfam" id="TIGR03506">
    <property type="entry name" value="FlgEFG_subfam"/>
    <property type="match status" value="1"/>
</dbReference>
<evidence type="ECO:0000313" key="8">
    <source>
        <dbReference type="EMBL" id="CAI9119497.1"/>
    </source>
</evidence>
<dbReference type="InterPro" id="IPR010930">
    <property type="entry name" value="Flg_bb/hook_C_dom"/>
</dbReference>
<dbReference type="InterPro" id="IPR001444">
    <property type="entry name" value="Flag_bb_rod_N"/>
</dbReference>
<dbReference type="Pfam" id="PF22692">
    <property type="entry name" value="LlgE_F_G_D1"/>
    <property type="match status" value="1"/>
</dbReference>
<dbReference type="GO" id="GO:0030694">
    <property type="term" value="C:bacterial-type flagellum basal body, rod"/>
    <property type="evidence" value="ECO:0007669"/>
    <property type="project" value="UniProtKB-UniRule"/>
</dbReference>
<sequence>MENATYIALSRLDTEQRAMSIVANNIANASTNGFKAQHILFSDYLSRQNGAQAPDGETNLQYNQDLATFRDIGQGQFEQTGNPLDIAIGGDGYFTVKTANGNRLTRSGRFVRAMDGSVTDEASNPLLDRNGQPIRIPRQDQTVTIASDGTISTENGVIGQIGIVVPQDNNKLQVEGGKLLVANTQTRQDPQPKLVQGMVESSNVQLMSEVTQMMQIQRNFEFMSEFVQNEATRQQNAISRIVQASS</sequence>
<proteinExistence type="inferred from homology"/>
<comment type="caution">
    <text evidence="8">The sequence shown here is derived from an EMBL/GenBank/DDBJ whole genome shotgun (WGS) entry which is preliminary data.</text>
</comment>
<evidence type="ECO:0000259" key="6">
    <source>
        <dbReference type="Pfam" id="PF06429"/>
    </source>
</evidence>
<dbReference type="PANTHER" id="PTHR30435">
    <property type="entry name" value="FLAGELLAR PROTEIN"/>
    <property type="match status" value="1"/>
</dbReference>
<dbReference type="InterPro" id="IPR012836">
    <property type="entry name" value="FlgF"/>
</dbReference>
<evidence type="ECO:0000256" key="1">
    <source>
        <dbReference type="ARBA" id="ARBA00004117"/>
    </source>
</evidence>
<evidence type="ECO:0000256" key="3">
    <source>
        <dbReference type="ARBA" id="ARBA00023143"/>
    </source>
</evidence>
<evidence type="ECO:0000256" key="4">
    <source>
        <dbReference type="RuleBase" id="RU362116"/>
    </source>
</evidence>
<feature type="domain" description="Flagellar hook protein FlgE/F/G-like D1" evidence="7">
    <location>
        <begin position="87"/>
        <end position="152"/>
    </location>
</feature>
<dbReference type="NCBIfam" id="TIGR02490">
    <property type="entry name" value="flgF"/>
    <property type="match status" value="1"/>
</dbReference>
<dbReference type="AlphaFoldDB" id="A0AA35UL89"/>
<dbReference type="InterPro" id="IPR053967">
    <property type="entry name" value="LlgE_F_G-like_D1"/>
</dbReference>
<evidence type="ECO:0000313" key="9">
    <source>
        <dbReference type="Proteomes" id="UP001176960"/>
    </source>
</evidence>
<dbReference type="Proteomes" id="UP001176960">
    <property type="component" value="Unassembled WGS sequence"/>
</dbReference>
<keyword evidence="8" id="KW-0966">Cell projection</keyword>
<dbReference type="RefSeq" id="WP_289842725.1">
    <property type="nucleotide sequence ID" value="NZ_CATKSH010000001.1"/>
</dbReference>
<feature type="domain" description="Flagellar basal-body/hook protein C-terminal" evidence="6">
    <location>
        <begin position="195"/>
        <end position="239"/>
    </location>
</feature>
<reference evidence="8" key="1">
    <citation type="submission" date="2023-03" db="EMBL/GenBank/DDBJ databases">
        <authorList>
            <person name="Cleenwerck I."/>
        </authorList>
    </citation>
    <scope>NUCLEOTIDE SEQUENCE</scope>
    <source>
        <strain evidence="8">LMG 32879</strain>
    </source>
</reference>
<organism evidence="8 9">
    <name type="scientific">Brytella acorum</name>
    <dbReference type="NCBI Taxonomy" id="2959299"/>
    <lineage>
        <taxon>Bacteria</taxon>
        <taxon>Pseudomonadati</taxon>
        <taxon>Pseudomonadota</taxon>
        <taxon>Alphaproteobacteria</taxon>
        <taxon>Acetobacterales</taxon>
        <taxon>Acetobacteraceae</taxon>
        <taxon>Brytella</taxon>
    </lineage>
</organism>
<dbReference type="GO" id="GO:0071978">
    <property type="term" value="P:bacterial-type flagellum-dependent swarming motility"/>
    <property type="evidence" value="ECO:0007669"/>
    <property type="project" value="TreeGrafter"/>
</dbReference>
<dbReference type="InterPro" id="IPR037925">
    <property type="entry name" value="FlgE/F/G-like"/>
</dbReference>